<proteinExistence type="predicted"/>
<accession>A0A3Q9JJR1</accession>
<organism evidence="1 2">
    <name type="scientific">Entomomonas moraniae</name>
    <dbReference type="NCBI Taxonomy" id="2213226"/>
    <lineage>
        <taxon>Bacteria</taxon>
        <taxon>Pseudomonadati</taxon>
        <taxon>Pseudomonadota</taxon>
        <taxon>Gammaproteobacteria</taxon>
        <taxon>Pseudomonadales</taxon>
        <taxon>Pseudomonadaceae</taxon>
        <taxon>Entomomonas</taxon>
    </lineage>
</organism>
<protein>
    <submittedName>
        <fullName evidence="1">Type VI secretion system baseplate subunit TssK</fullName>
    </submittedName>
</protein>
<dbReference type="AlphaFoldDB" id="A0A3Q9JJR1"/>
<dbReference type="PANTHER" id="PTHR35566">
    <property type="entry name" value="BLR3599 PROTEIN"/>
    <property type="match status" value="1"/>
</dbReference>
<dbReference type="InterPro" id="IPR010263">
    <property type="entry name" value="T6SS_TssK"/>
</dbReference>
<gene>
    <name evidence="1" type="primary">tssK</name>
    <name evidence="1" type="ORF">DM558_10600</name>
</gene>
<dbReference type="NCBIfam" id="TIGR03353">
    <property type="entry name" value="VI_chp_4"/>
    <property type="match status" value="1"/>
</dbReference>
<reference evidence="2" key="1">
    <citation type="submission" date="2018-06" db="EMBL/GenBank/DDBJ databases">
        <title>Complete genome of Pseudomonas insecticola strain QZS01.</title>
        <authorList>
            <person name="Wang J."/>
            <person name="Su Q."/>
        </authorList>
    </citation>
    <scope>NUCLEOTIDE SEQUENCE [LARGE SCALE GENOMIC DNA]</scope>
    <source>
        <strain evidence="2">QZS01</strain>
    </source>
</reference>
<dbReference type="RefSeq" id="WP_127163965.1">
    <property type="nucleotide sequence ID" value="NZ_CP029822.1"/>
</dbReference>
<evidence type="ECO:0000313" key="1">
    <source>
        <dbReference type="EMBL" id="AZS51188.1"/>
    </source>
</evidence>
<dbReference type="Pfam" id="PF05936">
    <property type="entry name" value="T6SS_VasE"/>
    <property type="match status" value="1"/>
</dbReference>
<evidence type="ECO:0000313" key="2">
    <source>
        <dbReference type="Proteomes" id="UP000273143"/>
    </source>
</evidence>
<dbReference type="EMBL" id="CP029822">
    <property type="protein sequence ID" value="AZS51188.1"/>
    <property type="molecule type" value="Genomic_DNA"/>
</dbReference>
<dbReference type="PANTHER" id="PTHR35566:SF1">
    <property type="entry name" value="TYPE VI SECRETION SYSTEM BASEPLATE COMPONENT TSSK1"/>
    <property type="match status" value="1"/>
</dbReference>
<name>A0A3Q9JJR1_9GAMM</name>
<dbReference type="Proteomes" id="UP000273143">
    <property type="component" value="Chromosome"/>
</dbReference>
<sequence>MSTQKVVWQEGMLLRPQHFQHNDRYYSQQLAIRTQLLSSNTWGFISLQIDTQYLNMGKIVVNEAKGVLPDGSFFEIRKELEPLALDIPPNTNNQPVYLALPISTDNHIEVREASQTDVLARYIMREIEVADANSLDSNIIMINSCQPDFRLILGDEENNSAFVFLKICHILDCSSDKTIALDSEYVPTYLNLHASSVLLSSLKEVISMLVHRGDRLAERINASGKTQSAEVGDLLMLQLINSVEPLLRHYLRADKTHPEDVYKELVRLYGQLATYASDAKRPSMDYYYMHSDQGLCYRKLMERLRQVLSMVLEQHAIELLLQQRAYGIQVSPLHDHSMLSNSKFILAASASCDPEFLRSKLPAYLKCGPVERIRQLVNLHLPGVKIKALPVAPRQIPFHSGKIYFALELSSDDLAQLESSGGFAFHVSGAFDNLELKFWAIRN</sequence>
<keyword evidence="2" id="KW-1185">Reference proteome</keyword>
<dbReference type="KEGG" id="emo:DM558_10600"/>